<gene>
    <name evidence="4" type="ORF">Asera_46590</name>
</gene>
<dbReference type="SUPFAM" id="SSF51905">
    <property type="entry name" value="FAD/NAD(P)-binding domain"/>
    <property type="match status" value="1"/>
</dbReference>
<keyword evidence="5" id="KW-1185">Reference proteome</keyword>
<proteinExistence type="predicted"/>
<dbReference type="Proteomes" id="UP000680750">
    <property type="component" value="Chromosome"/>
</dbReference>
<dbReference type="InterPro" id="IPR050493">
    <property type="entry name" value="FAD-dep_Monooxygenase_BioMet"/>
</dbReference>
<dbReference type="InterPro" id="IPR002938">
    <property type="entry name" value="FAD-bd"/>
</dbReference>
<accession>A0A810L888</accession>
<sequence length="410" mass="44331">MPYAADAATQYQDARHDPLRVLVVGAGVAGVTTARLLRRNGLHPVLIERAAAGAAEGYMLALMPMVGPVFDELGLWPEYRERAVAFGRYRLCAHHGRPVRTDSMGELLADYGDYRGIGRGELLDVLSGADCPVSFGTTLAALTETAGAAMVQLACGDHTGEYEFDLVVVSDGIGSGTRRLLDVGPIGRLDTGWGGWVAWAPPDDEQDLGEELWGAGFFLGSYPVRDRIGVFLGGPDAATADGPERLVAAIDRQLRTRTGRTSRALRAVLDTDRPYYWPLRDVRTARWVTGHAVLVGDAAAGFLPTAGIGAGMAMESAWVLSRLLVHADRANLATLLDAYEKLQRPRVEAAQDNSRTLARMMFRDGRAFAVCRDVAARLLSVRSVLKPIRRLLDARPDPDAAARRALSRSD</sequence>
<evidence type="ECO:0000256" key="2">
    <source>
        <dbReference type="ARBA" id="ARBA00023033"/>
    </source>
</evidence>
<dbReference type="EMBL" id="AP023354">
    <property type="protein sequence ID" value="BCJ30551.1"/>
    <property type="molecule type" value="Genomic_DNA"/>
</dbReference>
<keyword evidence="2" id="KW-0503">Monooxygenase</keyword>
<evidence type="ECO:0000313" key="4">
    <source>
        <dbReference type="EMBL" id="BCJ30551.1"/>
    </source>
</evidence>
<feature type="domain" description="FAD-binding" evidence="3">
    <location>
        <begin position="20"/>
        <end position="354"/>
    </location>
</feature>
<reference evidence="4" key="1">
    <citation type="submission" date="2020-08" db="EMBL/GenBank/DDBJ databases">
        <title>Whole genome shotgun sequence of Actinocatenispora sera NBRC 101916.</title>
        <authorList>
            <person name="Komaki H."/>
            <person name="Tamura T."/>
        </authorList>
    </citation>
    <scope>NUCLEOTIDE SEQUENCE</scope>
    <source>
        <strain evidence="4">NBRC 101916</strain>
    </source>
</reference>
<dbReference type="PRINTS" id="PR00420">
    <property type="entry name" value="RNGMNOXGNASE"/>
</dbReference>
<evidence type="ECO:0000256" key="1">
    <source>
        <dbReference type="ARBA" id="ARBA00023002"/>
    </source>
</evidence>
<dbReference type="GO" id="GO:0071949">
    <property type="term" value="F:FAD binding"/>
    <property type="evidence" value="ECO:0007669"/>
    <property type="project" value="InterPro"/>
</dbReference>
<organism evidence="4 5">
    <name type="scientific">Actinocatenispora sera</name>
    <dbReference type="NCBI Taxonomy" id="390989"/>
    <lineage>
        <taxon>Bacteria</taxon>
        <taxon>Bacillati</taxon>
        <taxon>Actinomycetota</taxon>
        <taxon>Actinomycetes</taxon>
        <taxon>Micromonosporales</taxon>
        <taxon>Micromonosporaceae</taxon>
        <taxon>Actinocatenispora</taxon>
    </lineage>
</organism>
<dbReference type="KEGG" id="aser:Asera_46590"/>
<evidence type="ECO:0000259" key="3">
    <source>
        <dbReference type="Pfam" id="PF01494"/>
    </source>
</evidence>
<dbReference type="GO" id="GO:0004497">
    <property type="term" value="F:monooxygenase activity"/>
    <property type="evidence" value="ECO:0007669"/>
    <property type="project" value="UniProtKB-KW"/>
</dbReference>
<dbReference type="RefSeq" id="WP_051802497.1">
    <property type="nucleotide sequence ID" value="NZ_AP023354.1"/>
</dbReference>
<evidence type="ECO:0000313" key="5">
    <source>
        <dbReference type="Proteomes" id="UP000680750"/>
    </source>
</evidence>
<dbReference type="OrthoDB" id="3356051at2"/>
<dbReference type="PANTHER" id="PTHR13789:SF309">
    <property type="entry name" value="PUTATIVE (AFU_ORTHOLOGUE AFUA_6G14510)-RELATED"/>
    <property type="match status" value="1"/>
</dbReference>
<name>A0A810L888_9ACTN</name>
<dbReference type="Gene3D" id="3.50.50.60">
    <property type="entry name" value="FAD/NAD(P)-binding domain"/>
    <property type="match status" value="1"/>
</dbReference>
<dbReference type="Pfam" id="PF01494">
    <property type="entry name" value="FAD_binding_3"/>
    <property type="match status" value="1"/>
</dbReference>
<dbReference type="InterPro" id="IPR036188">
    <property type="entry name" value="FAD/NAD-bd_sf"/>
</dbReference>
<dbReference type="PANTHER" id="PTHR13789">
    <property type="entry name" value="MONOOXYGENASE"/>
    <property type="match status" value="1"/>
</dbReference>
<keyword evidence="1" id="KW-0560">Oxidoreductase</keyword>
<protein>
    <recommendedName>
        <fullName evidence="3">FAD-binding domain-containing protein</fullName>
    </recommendedName>
</protein>
<dbReference type="AlphaFoldDB" id="A0A810L888"/>